<evidence type="ECO:0000313" key="3">
    <source>
        <dbReference type="EMBL" id="KAF3578935.1"/>
    </source>
</evidence>
<feature type="domain" description="RNase H type-1" evidence="1">
    <location>
        <begin position="255"/>
        <end position="377"/>
    </location>
</feature>
<dbReference type="Proteomes" id="UP000266723">
    <property type="component" value="Unassembled WGS sequence"/>
</dbReference>
<dbReference type="InterPro" id="IPR002156">
    <property type="entry name" value="RNaseH_domain"/>
</dbReference>
<dbReference type="InterPro" id="IPR012337">
    <property type="entry name" value="RNaseH-like_sf"/>
</dbReference>
<evidence type="ECO:0000259" key="1">
    <source>
        <dbReference type="Pfam" id="PF13456"/>
    </source>
</evidence>
<dbReference type="InterPro" id="IPR036397">
    <property type="entry name" value="RNaseH_sf"/>
</dbReference>
<comment type="caution">
    <text evidence="3">The sequence shown here is derived from an EMBL/GenBank/DDBJ whole genome shotgun (WGS) entry which is preliminary data.</text>
</comment>
<name>A0ABQ7DNK7_BRACR</name>
<evidence type="ECO:0000313" key="4">
    <source>
        <dbReference type="Proteomes" id="UP000266723"/>
    </source>
</evidence>
<accession>A0ABQ7DNK7</accession>
<dbReference type="CDD" id="cd06222">
    <property type="entry name" value="RNase_H_like"/>
    <property type="match status" value="1"/>
</dbReference>
<protein>
    <recommendedName>
        <fullName evidence="5">Reverse transcriptase zinc-binding domain-containing protein</fullName>
    </recommendedName>
</protein>
<dbReference type="InterPro" id="IPR044730">
    <property type="entry name" value="RNase_H-like_dom_plant"/>
</dbReference>
<dbReference type="PANTHER" id="PTHR47074">
    <property type="entry name" value="BNAC02G40300D PROTEIN"/>
    <property type="match status" value="1"/>
</dbReference>
<dbReference type="SUPFAM" id="SSF53098">
    <property type="entry name" value="Ribonuclease H-like"/>
    <property type="match status" value="1"/>
</dbReference>
<organism evidence="3 4">
    <name type="scientific">Brassica cretica</name>
    <name type="common">Mustard</name>
    <dbReference type="NCBI Taxonomy" id="69181"/>
    <lineage>
        <taxon>Eukaryota</taxon>
        <taxon>Viridiplantae</taxon>
        <taxon>Streptophyta</taxon>
        <taxon>Embryophyta</taxon>
        <taxon>Tracheophyta</taxon>
        <taxon>Spermatophyta</taxon>
        <taxon>Magnoliopsida</taxon>
        <taxon>eudicotyledons</taxon>
        <taxon>Gunneridae</taxon>
        <taxon>Pentapetalae</taxon>
        <taxon>rosids</taxon>
        <taxon>malvids</taxon>
        <taxon>Brassicales</taxon>
        <taxon>Brassicaceae</taxon>
        <taxon>Brassiceae</taxon>
        <taxon>Brassica</taxon>
    </lineage>
</organism>
<keyword evidence="4" id="KW-1185">Reference proteome</keyword>
<evidence type="ECO:0008006" key="5">
    <source>
        <dbReference type="Google" id="ProtNLM"/>
    </source>
</evidence>
<feature type="domain" description="Reverse transcriptase zinc-binding" evidence="2">
    <location>
        <begin position="53"/>
        <end position="146"/>
    </location>
</feature>
<evidence type="ECO:0000259" key="2">
    <source>
        <dbReference type="Pfam" id="PF13966"/>
    </source>
</evidence>
<dbReference type="Pfam" id="PF13456">
    <property type="entry name" value="RVT_3"/>
    <property type="match status" value="1"/>
</dbReference>
<dbReference type="InterPro" id="IPR026960">
    <property type="entry name" value="RVT-Znf"/>
</dbReference>
<gene>
    <name evidence="3" type="ORF">DY000_02029505</name>
</gene>
<sequence length="385" mass="43628">MVADILTRETKEWNVERINRLLPELASLIFSIKPNVLENRDSFIWPLQKSGVYSVKSGYFSFQEAQVIHSNLTWLPENFNWKKFVWNPPLLPKIKFFLWKALQMALPTGENLQKRGLLAHTFCSRCGEVESIDHIFLHCSFAAEVWSFSPWTTQVQIDAHTTFPTLLQSSQTWKNLPPFGCRGNLLPWICWNLWTARNKLLFENRLSTTTEVFHLSIRALKEWEQAQIANPTMSGPRLKPPLQLSPLPDSTVFCNTDAAWKSDSAGIVWIFTDSSSTVLQQKTLSLNHVSSPCMAEAIAIRGALLNAASLHFTNIYLRSDSQGLIKAINQKVWTIDLYGILSDIDSLAFSLSSPFSFVRSVFIPRAANEPADCLAKAHLSLFIVT</sequence>
<reference evidence="3 4" key="1">
    <citation type="journal article" date="2020" name="BMC Genomics">
        <title>Intraspecific diversification of the crop wild relative Brassica cretica Lam. using demographic model selection.</title>
        <authorList>
            <person name="Kioukis A."/>
            <person name="Michalopoulou V.A."/>
            <person name="Briers L."/>
            <person name="Pirintsos S."/>
            <person name="Studholme D.J."/>
            <person name="Pavlidis P."/>
            <person name="Sarris P.F."/>
        </authorList>
    </citation>
    <scope>NUCLEOTIDE SEQUENCE [LARGE SCALE GENOMIC DNA]</scope>
    <source>
        <strain evidence="4">cv. PFS-1207/04</strain>
    </source>
</reference>
<dbReference type="EMBL" id="QGKV02000649">
    <property type="protein sequence ID" value="KAF3578935.1"/>
    <property type="molecule type" value="Genomic_DNA"/>
</dbReference>
<dbReference type="Gene3D" id="3.30.420.10">
    <property type="entry name" value="Ribonuclease H-like superfamily/Ribonuclease H"/>
    <property type="match status" value="1"/>
</dbReference>
<dbReference type="Pfam" id="PF13966">
    <property type="entry name" value="zf-RVT"/>
    <property type="match status" value="1"/>
</dbReference>
<dbReference type="InterPro" id="IPR052929">
    <property type="entry name" value="RNase_H-like_EbsB-rel"/>
</dbReference>
<proteinExistence type="predicted"/>
<dbReference type="PANTHER" id="PTHR47074:SF49">
    <property type="entry name" value="POLYNUCLEOTIDYL TRANSFERASE, RIBONUCLEASE H-LIKE SUPERFAMILY PROTEIN"/>
    <property type="match status" value="1"/>
</dbReference>